<evidence type="ECO:0000313" key="9">
    <source>
        <dbReference type="EMBL" id="AWT45095.1"/>
    </source>
</evidence>
<dbReference type="GO" id="GO:0018104">
    <property type="term" value="P:peptidoglycan-protein cross-linking"/>
    <property type="evidence" value="ECO:0007669"/>
    <property type="project" value="TreeGrafter"/>
</dbReference>
<dbReference type="GO" id="GO:0005576">
    <property type="term" value="C:extracellular region"/>
    <property type="evidence" value="ECO:0007669"/>
    <property type="project" value="TreeGrafter"/>
</dbReference>
<evidence type="ECO:0000256" key="7">
    <source>
        <dbReference type="SAM" id="MobiDB-lite"/>
    </source>
</evidence>
<evidence type="ECO:0000256" key="4">
    <source>
        <dbReference type="ARBA" id="ARBA00022984"/>
    </source>
</evidence>
<dbReference type="Gene3D" id="2.40.440.10">
    <property type="entry name" value="L,D-transpeptidase catalytic domain-like"/>
    <property type="match status" value="1"/>
</dbReference>
<comment type="pathway">
    <text evidence="1 6">Cell wall biogenesis; peptidoglycan biosynthesis.</text>
</comment>
<dbReference type="Gene3D" id="1.10.101.10">
    <property type="entry name" value="PGBD-like superfamily/PGBD"/>
    <property type="match status" value="1"/>
</dbReference>
<dbReference type="PANTHER" id="PTHR30582:SF33">
    <property type="entry name" value="EXPORTED PROTEIN"/>
    <property type="match status" value="1"/>
</dbReference>
<dbReference type="SUPFAM" id="SSF141523">
    <property type="entry name" value="L,D-transpeptidase catalytic domain-like"/>
    <property type="match status" value="1"/>
</dbReference>
<evidence type="ECO:0000256" key="6">
    <source>
        <dbReference type="PROSITE-ProRule" id="PRU01373"/>
    </source>
</evidence>
<feature type="domain" description="L,D-TPase catalytic" evidence="8">
    <location>
        <begin position="190"/>
        <end position="302"/>
    </location>
</feature>
<gene>
    <name evidence="9" type="ORF">DMT42_24260</name>
</gene>
<evidence type="ECO:0000313" key="10">
    <source>
        <dbReference type="Proteomes" id="UP000247634"/>
    </source>
</evidence>
<dbReference type="InterPro" id="IPR002477">
    <property type="entry name" value="Peptidoglycan-bd-like"/>
</dbReference>
<dbReference type="InterPro" id="IPR036366">
    <property type="entry name" value="PGBDSf"/>
</dbReference>
<dbReference type="PROSITE" id="PS52029">
    <property type="entry name" value="LD_TPASE"/>
    <property type="match status" value="1"/>
</dbReference>
<evidence type="ECO:0000256" key="3">
    <source>
        <dbReference type="ARBA" id="ARBA00022960"/>
    </source>
</evidence>
<dbReference type="InterPro" id="IPR005490">
    <property type="entry name" value="LD_TPept_cat_dom"/>
</dbReference>
<organism evidence="9 10">
    <name type="scientific">Streptomyces actuosus</name>
    <dbReference type="NCBI Taxonomy" id="1885"/>
    <lineage>
        <taxon>Bacteria</taxon>
        <taxon>Bacillati</taxon>
        <taxon>Actinomycetota</taxon>
        <taxon>Actinomycetes</taxon>
        <taxon>Kitasatosporales</taxon>
        <taxon>Streptomycetaceae</taxon>
        <taxon>Streptomyces</taxon>
    </lineage>
</organism>
<proteinExistence type="predicted"/>
<evidence type="ECO:0000259" key="8">
    <source>
        <dbReference type="PROSITE" id="PS52029"/>
    </source>
</evidence>
<dbReference type="CDD" id="cd16913">
    <property type="entry name" value="YkuD_like"/>
    <property type="match status" value="1"/>
</dbReference>
<evidence type="ECO:0000256" key="5">
    <source>
        <dbReference type="ARBA" id="ARBA00023316"/>
    </source>
</evidence>
<dbReference type="GO" id="GO:0071555">
    <property type="term" value="P:cell wall organization"/>
    <property type="evidence" value="ECO:0007669"/>
    <property type="project" value="UniProtKB-UniRule"/>
</dbReference>
<keyword evidence="4 6" id="KW-0573">Peptidoglycan synthesis</keyword>
<dbReference type="InterPro" id="IPR050979">
    <property type="entry name" value="LD-transpeptidase"/>
</dbReference>
<keyword evidence="3 6" id="KW-0133">Cell shape</keyword>
<evidence type="ECO:0000256" key="2">
    <source>
        <dbReference type="ARBA" id="ARBA00022679"/>
    </source>
</evidence>
<dbReference type="UniPathway" id="UPA00219"/>
<dbReference type="Pfam" id="PF01471">
    <property type="entry name" value="PG_binding_1"/>
    <property type="match status" value="1"/>
</dbReference>
<dbReference type="Proteomes" id="UP000247634">
    <property type="component" value="Chromosome"/>
</dbReference>
<keyword evidence="5 6" id="KW-0961">Cell wall biogenesis/degradation</keyword>
<name>A0A2U9P7L5_STRAS</name>
<dbReference type="GO" id="GO:0008360">
    <property type="term" value="P:regulation of cell shape"/>
    <property type="evidence" value="ECO:0007669"/>
    <property type="project" value="UniProtKB-UniRule"/>
</dbReference>
<dbReference type="InterPro" id="IPR038063">
    <property type="entry name" value="Transpep_catalytic_dom"/>
</dbReference>
<dbReference type="AlphaFoldDB" id="A0A2U9P7L5"/>
<protein>
    <recommendedName>
        <fullName evidence="8">L,D-TPase catalytic domain-containing protein</fullName>
    </recommendedName>
</protein>
<dbReference type="PANTHER" id="PTHR30582">
    <property type="entry name" value="L,D-TRANSPEPTIDASE"/>
    <property type="match status" value="1"/>
</dbReference>
<dbReference type="GO" id="GO:0071972">
    <property type="term" value="F:peptidoglycan L,D-transpeptidase activity"/>
    <property type="evidence" value="ECO:0007669"/>
    <property type="project" value="TreeGrafter"/>
</dbReference>
<dbReference type="GO" id="GO:0016740">
    <property type="term" value="F:transferase activity"/>
    <property type="evidence" value="ECO:0007669"/>
    <property type="project" value="UniProtKB-KW"/>
</dbReference>
<dbReference type="InterPro" id="IPR036365">
    <property type="entry name" value="PGBD-like_sf"/>
</dbReference>
<sequence>MPCRSQPVIRGEHLRGRRWAEGAVLVGGNSGRTVLSAVAAVSALAALCGCTAQTVGQDGKHRSPVHIDLTGRPPSSATSPPAGERTAPGTAPAPAVLWRPGDTGLAVRELQARLRQVAWLWDGPTGTYDDLTEEAVEGFQRKRGLPRTGEVDTVTWQRLLRMTREPGTWELYRMGGQPAAAPDPRCLTGRALCISKTSRTLRWMVDGRTVMTLPVRFGSQYTPTREGVFHVYWKSRHHVSTLYDSPMPYAMFFSGGQAVHYSYDFAARGYGGASHGCVNVRDETAIAQLFAQVRSGDKVVIYW</sequence>
<reference evidence="9 10" key="1">
    <citation type="submission" date="2018-06" db="EMBL/GenBank/DDBJ databases">
        <title>The complete genome sequence of a nosiheptide producer Streptomyces actuosus ATCC 25421: deducing the ability of producing a new class III lantibiotics.</title>
        <authorList>
            <person name="Liu W."/>
            <person name="Sun F."/>
            <person name="Hu Y."/>
        </authorList>
    </citation>
    <scope>NUCLEOTIDE SEQUENCE [LARGE SCALE GENOMIC DNA]</scope>
    <source>
        <strain evidence="9 10">ATCC 25421</strain>
    </source>
</reference>
<keyword evidence="10" id="KW-1185">Reference proteome</keyword>
<dbReference type="EMBL" id="CP029788">
    <property type="protein sequence ID" value="AWT45095.1"/>
    <property type="molecule type" value="Genomic_DNA"/>
</dbReference>
<dbReference type="OrthoDB" id="8887048at2"/>
<feature type="active site" description="Proton donor/acceptor" evidence="6">
    <location>
        <position position="260"/>
    </location>
</feature>
<evidence type="ECO:0000256" key="1">
    <source>
        <dbReference type="ARBA" id="ARBA00004752"/>
    </source>
</evidence>
<accession>A0A2U9P7L5</accession>
<dbReference type="KEGG" id="sact:DMT42_24260"/>
<feature type="active site" description="Nucleophile" evidence="6">
    <location>
        <position position="277"/>
    </location>
</feature>
<keyword evidence="2" id="KW-0808">Transferase</keyword>
<dbReference type="Pfam" id="PF03734">
    <property type="entry name" value="YkuD"/>
    <property type="match status" value="1"/>
</dbReference>
<feature type="region of interest" description="Disordered" evidence="7">
    <location>
        <begin position="55"/>
        <end position="95"/>
    </location>
</feature>
<dbReference type="SUPFAM" id="SSF47090">
    <property type="entry name" value="PGBD-like"/>
    <property type="match status" value="1"/>
</dbReference>